<dbReference type="EMBL" id="JAGTJS010000004">
    <property type="protein sequence ID" value="KAH7271707.1"/>
    <property type="molecule type" value="Genomic_DNA"/>
</dbReference>
<proteinExistence type="predicted"/>
<evidence type="ECO:0000256" key="1">
    <source>
        <dbReference type="SAM" id="MobiDB-lite"/>
    </source>
</evidence>
<name>A0A9P9L0B0_FUSSL</name>
<dbReference type="Proteomes" id="UP000736672">
    <property type="component" value="Unassembled WGS sequence"/>
</dbReference>
<comment type="caution">
    <text evidence="3">The sequence shown here is derived from an EMBL/GenBank/DDBJ whole genome shotgun (WGS) entry which is preliminary data.</text>
</comment>
<evidence type="ECO:0000313" key="3">
    <source>
        <dbReference type="EMBL" id="KAH7271707.1"/>
    </source>
</evidence>
<dbReference type="AlphaFoldDB" id="A0A9P9L0B0"/>
<reference evidence="3" key="1">
    <citation type="journal article" date="2021" name="Nat. Commun.">
        <title>Genetic determinants of endophytism in the Arabidopsis root mycobiome.</title>
        <authorList>
            <person name="Mesny F."/>
            <person name="Miyauchi S."/>
            <person name="Thiergart T."/>
            <person name="Pickel B."/>
            <person name="Atanasova L."/>
            <person name="Karlsson M."/>
            <person name="Huettel B."/>
            <person name="Barry K.W."/>
            <person name="Haridas S."/>
            <person name="Chen C."/>
            <person name="Bauer D."/>
            <person name="Andreopoulos W."/>
            <person name="Pangilinan J."/>
            <person name="LaButti K."/>
            <person name="Riley R."/>
            <person name="Lipzen A."/>
            <person name="Clum A."/>
            <person name="Drula E."/>
            <person name="Henrissat B."/>
            <person name="Kohler A."/>
            <person name="Grigoriev I.V."/>
            <person name="Martin F.M."/>
            <person name="Hacquard S."/>
        </authorList>
    </citation>
    <scope>NUCLEOTIDE SEQUENCE</scope>
    <source>
        <strain evidence="3">FSSC 5 MPI-SDFR-AT-0091</strain>
    </source>
</reference>
<sequence>MSSKSPECSLNTTECILKTVVSILSEIQDENNQFNWDPLSFAVTALIGMIALSLAALTIGQGLLAAGPGRTKSGTYAIGPWSRLNVGKFDWIEMSYRTVSRTPVLLAKAILEPSWDQLDHLRHRRTRHIAAKDLAVLEDPKYLKKRHDDYFPATWLALLTAMDLDETKLWGSKSTGADYVPSDFSIVPAYGSIRFVVTLTIIFARGYARLIIDSESKLPRVQGAGFNLTFRQHPLLGAVGLFERHEAELSPTSQGLDEVRSLILYANGYMEVPVVETEEAMNQRGSIVATYARELDWNYVHFELSMMFLKRADAACICNDQNAPPSQRCCGLLPAAWPSSCGLLKQLLDQNLINFNIAKWGPLYTLIADRPRFLPLLFPRTKIRFRDKLDTLFLQSRFWAMRASAYLELSPDQTEDFSRDQSTLVAQATSWATTITDGPVTDLKLSPRVWALTSDYLERPLSATDGDRLEEVAAKTALELEIVAIDTWLRQAGPLVLCRQMTLGILGHAIQEVMLNAHPGTTESTISRDQFIFLALHGKLQRFLYAVGDPDLKACLFHGVFPADAASFDRAKEEVCKLLDKIRDLWETREVQESVNEDEEEDEPRGRPVWKLPNTSQHPLDDLLIYRVVLISLLYSLSIDSSNLLEEESYGLVVPIM</sequence>
<feature type="transmembrane region" description="Helical" evidence="2">
    <location>
        <begin position="39"/>
        <end position="64"/>
    </location>
</feature>
<organism evidence="3 4">
    <name type="scientific">Fusarium solani</name>
    <name type="common">Filamentous fungus</name>
    <dbReference type="NCBI Taxonomy" id="169388"/>
    <lineage>
        <taxon>Eukaryota</taxon>
        <taxon>Fungi</taxon>
        <taxon>Dikarya</taxon>
        <taxon>Ascomycota</taxon>
        <taxon>Pezizomycotina</taxon>
        <taxon>Sordariomycetes</taxon>
        <taxon>Hypocreomycetidae</taxon>
        <taxon>Hypocreales</taxon>
        <taxon>Nectriaceae</taxon>
        <taxon>Fusarium</taxon>
        <taxon>Fusarium solani species complex</taxon>
    </lineage>
</organism>
<keyword evidence="4" id="KW-1185">Reference proteome</keyword>
<protein>
    <submittedName>
        <fullName evidence="3">Uncharacterized protein</fullName>
    </submittedName>
</protein>
<dbReference type="OrthoDB" id="4115096at2759"/>
<keyword evidence="2" id="KW-1133">Transmembrane helix</keyword>
<accession>A0A9P9L0B0</accession>
<evidence type="ECO:0000256" key="2">
    <source>
        <dbReference type="SAM" id="Phobius"/>
    </source>
</evidence>
<keyword evidence="2" id="KW-0812">Transmembrane</keyword>
<evidence type="ECO:0000313" key="4">
    <source>
        <dbReference type="Proteomes" id="UP000736672"/>
    </source>
</evidence>
<feature type="region of interest" description="Disordered" evidence="1">
    <location>
        <begin position="591"/>
        <end position="612"/>
    </location>
</feature>
<gene>
    <name evidence="3" type="ORF">B0J15DRAFT_533498</name>
</gene>
<keyword evidence="2" id="KW-0472">Membrane</keyword>